<protein>
    <submittedName>
        <fullName evidence="1">Uncharacterized protein</fullName>
    </submittedName>
</protein>
<dbReference type="Proteomes" id="UP001367508">
    <property type="component" value="Unassembled WGS sequence"/>
</dbReference>
<keyword evidence="2" id="KW-1185">Reference proteome</keyword>
<dbReference type="EMBL" id="JAYMYQ010000001">
    <property type="protein sequence ID" value="KAK7361369.1"/>
    <property type="molecule type" value="Genomic_DNA"/>
</dbReference>
<proteinExistence type="predicted"/>
<organism evidence="1 2">
    <name type="scientific">Canavalia gladiata</name>
    <name type="common">Sword bean</name>
    <name type="synonym">Dolichos gladiatus</name>
    <dbReference type="NCBI Taxonomy" id="3824"/>
    <lineage>
        <taxon>Eukaryota</taxon>
        <taxon>Viridiplantae</taxon>
        <taxon>Streptophyta</taxon>
        <taxon>Embryophyta</taxon>
        <taxon>Tracheophyta</taxon>
        <taxon>Spermatophyta</taxon>
        <taxon>Magnoliopsida</taxon>
        <taxon>eudicotyledons</taxon>
        <taxon>Gunneridae</taxon>
        <taxon>Pentapetalae</taxon>
        <taxon>rosids</taxon>
        <taxon>fabids</taxon>
        <taxon>Fabales</taxon>
        <taxon>Fabaceae</taxon>
        <taxon>Papilionoideae</taxon>
        <taxon>50 kb inversion clade</taxon>
        <taxon>NPAAA clade</taxon>
        <taxon>indigoferoid/millettioid clade</taxon>
        <taxon>Phaseoleae</taxon>
        <taxon>Canavalia</taxon>
    </lineage>
</organism>
<comment type="caution">
    <text evidence="1">The sequence shown here is derived from an EMBL/GenBank/DDBJ whole genome shotgun (WGS) entry which is preliminary data.</text>
</comment>
<name>A0AAN9R852_CANGL</name>
<gene>
    <name evidence="1" type="ORF">VNO77_03423</name>
</gene>
<sequence>MRSAYPLVYVLRDYAWVLARQGYSHLPSSFETGLLHIRTPLLIKSTKLFHWVKPAYFHHWNMRSSVFVRAYQTPCHPHLALETMLGSSLWVIVFPFDGGY</sequence>
<evidence type="ECO:0000313" key="2">
    <source>
        <dbReference type="Proteomes" id="UP001367508"/>
    </source>
</evidence>
<evidence type="ECO:0000313" key="1">
    <source>
        <dbReference type="EMBL" id="KAK7361369.1"/>
    </source>
</evidence>
<dbReference type="AlphaFoldDB" id="A0AAN9R852"/>
<accession>A0AAN9R852</accession>
<reference evidence="1 2" key="1">
    <citation type="submission" date="2024-01" db="EMBL/GenBank/DDBJ databases">
        <title>The genomes of 5 underutilized Papilionoideae crops provide insights into root nodulation and disease resistanc.</title>
        <authorList>
            <person name="Jiang F."/>
        </authorList>
    </citation>
    <scope>NUCLEOTIDE SEQUENCE [LARGE SCALE GENOMIC DNA]</scope>
    <source>
        <strain evidence="1">LVBAO_FW01</strain>
        <tissue evidence="1">Leaves</tissue>
    </source>
</reference>